<dbReference type="Pfam" id="PF00082">
    <property type="entry name" value="Peptidase_S8"/>
    <property type="match status" value="1"/>
</dbReference>
<dbReference type="GO" id="GO:0004252">
    <property type="term" value="F:serine-type endopeptidase activity"/>
    <property type="evidence" value="ECO:0007669"/>
    <property type="project" value="InterPro"/>
</dbReference>
<dbReference type="SUPFAM" id="SSF52743">
    <property type="entry name" value="Subtilisin-like"/>
    <property type="match status" value="1"/>
</dbReference>
<evidence type="ECO:0000256" key="2">
    <source>
        <dbReference type="SAM" id="MobiDB-lite"/>
    </source>
</evidence>
<dbReference type="EMBL" id="AP012338">
    <property type="protein sequence ID" value="BAM05279.1"/>
    <property type="molecule type" value="Genomic_DNA"/>
</dbReference>
<dbReference type="AlphaFoldDB" id="I0IJ41"/>
<organism evidence="4 5">
    <name type="scientific">Phycisphaera mikurensis (strain NBRC 102666 / KCTC 22515 / FYK2301M01)</name>
    <dbReference type="NCBI Taxonomy" id="1142394"/>
    <lineage>
        <taxon>Bacteria</taxon>
        <taxon>Pseudomonadati</taxon>
        <taxon>Planctomycetota</taxon>
        <taxon>Phycisphaerae</taxon>
        <taxon>Phycisphaerales</taxon>
        <taxon>Phycisphaeraceae</taxon>
        <taxon>Phycisphaera</taxon>
    </lineage>
</organism>
<comment type="similarity">
    <text evidence="1">Belongs to the peptidase S8 family.</text>
</comment>
<evidence type="ECO:0000313" key="4">
    <source>
        <dbReference type="EMBL" id="BAM05279.1"/>
    </source>
</evidence>
<feature type="domain" description="Peptidase S8/S53" evidence="3">
    <location>
        <begin position="23"/>
        <end position="124"/>
    </location>
</feature>
<evidence type="ECO:0000313" key="5">
    <source>
        <dbReference type="Proteomes" id="UP000007881"/>
    </source>
</evidence>
<evidence type="ECO:0000259" key="3">
    <source>
        <dbReference type="Pfam" id="PF00082"/>
    </source>
</evidence>
<dbReference type="eggNOG" id="COG1404">
    <property type="taxonomic scope" value="Bacteria"/>
</dbReference>
<reference evidence="4 5" key="1">
    <citation type="submission" date="2012-02" db="EMBL/GenBank/DDBJ databases">
        <title>Complete genome sequence of Phycisphaera mikurensis NBRC 102666.</title>
        <authorList>
            <person name="Ankai A."/>
            <person name="Hosoyama A."/>
            <person name="Terui Y."/>
            <person name="Sekine M."/>
            <person name="Fukai R."/>
            <person name="Kato Y."/>
            <person name="Nakamura S."/>
            <person name="Yamada-Narita S."/>
            <person name="Kawakoshi A."/>
            <person name="Fukunaga Y."/>
            <person name="Yamazaki S."/>
            <person name="Fujita N."/>
        </authorList>
    </citation>
    <scope>NUCLEOTIDE SEQUENCE [LARGE SCALE GENOMIC DNA]</scope>
    <source>
        <strain evidence="5">NBRC 102666 / KCTC 22515 / FYK2301M01</strain>
    </source>
</reference>
<gene>
    <name evidence="4" type="ordered locus">PSMK_31200</name>
</gene>
<keyword evidence="5" id="KW-1185">Reference proteome</keyword>
<feature type="region of interest" description="Disordered" evidence="2">
    <location>
        <begin position="74"/>
        <end position="100"/>
    </location>
</feature>
<protein>
    <recommendedName>
        <fullName evidence="3">Peptidase S8/S53 domain-containing protein</fullName>
    </recommendedName>
</protein>
<feature type="compositionally biased region" description="Polar residues" evidence="2">
    <location>
        <begin position="84"/>
        <end position="94"/>
    </location>
</feature>
<name>I0IJ41_PHYMF</name>
<dbReference type="InterPro" id="IPR036852">
    <property type="entry name" value="Peptidase_S8/S53_dom_sf"/>
</dbReference>
<proteinExistence type="inferred from homology"/>
<comment type="caution">
    <text evidence="1">Lacks conserved residue(s) required for the propagation of feature annotation.</text>
</comment>
<dbReference type="PROSITE" id="PS51892">
    <property type="entry name" value="SUBTILASE"/>
    <property type="match status" value="1"/>
</dbReference>
<accession>I0IJ41</accession>
<dbReference type="Gene3D" id="3.40.50.200">
    <property type="entry name" value="Peptidase S8/S53 domain"/>
    <property type="match status" value="1"/>
</dbReference>
<dbReference type="HOGENOM" id="CLU_1946787_0_0_0"/>
<sequence>MAPDVRSLNGRGLDEHNAFYNGNEIVKATGFTVDLGADVLNLSLGYGNSSSDASSLLSRNAVAITWERGIPVVASAGNKGRNRPSATPNSSSQGPGDAFNAFSVAASDADFDRIADFSSWSETQSAPRA</sequence>
<dbReference type="GO" id="GO:0006508">
    <property type="term" value="P:proteolysis"/>
    <property type="evidence" value="ECO:0007669"/>
    <property type="project" value="InterPro"/>
</dbReference>
<evidence type="ECO:0000256" key="1">
    <source>
        <dbReference type="PROSITE-ProRule" id="PRU01240"/>
    </source>
</evidence>
<dbReference type="InterPro" id="IPR000209">
    <property type="entry name" value="Peptidase_S8/S53_dom"/>
</dbReference>
<dbReference type="KEGG" id="phm:PSMK_31200"/>
<dbReference type="Proteomes" id="UP000007881">
    <property type="component" value="Chromosome"/>
</dbReference>